<dbReference type="PANTHER" id="PTHR12265:SF0">
    <property type="entry name" value="EXPRESSED PROTEIN"/>
    <property type="match status" value="1"/>
</dbReference>
<dbReference type="InterPro" id="IPR029058">
    <property type="entry name" value="AB_hydrolase_fold"/>
</dbReference>
<proteinExistence type="predicted"/>
<gene>
    <name evidence="1" type="ORF">Ccrd_023436</name>
</gene>
<dbReference type="OMA" id="EGWDFKP"/>
<dbReference type="EMBL" id="LEKV01003801">
    <property type="protein sequence ID" value="KVH98348.1"/>
    <property type="molecule type" value="Genomic_DNA"/>
</dbReference>
<keyword evidence="2" id="KW-1185">Reference proteome</keyword>
<evidence type="ECO:0000313" key="2">
    <source>
        <dbReference type="Proteomes" id="UP000243975"/>
    </source>
</evidence>
<comment type="caution">
    <text evidence="1">The sequence shown here is derived from an EMBL/GenBank/DDBJ whole genome shotgun (WGS) entry which is preliminary data.</text>
</comment>
<evidence type="ECO:0000313" key="1">
    <source>
        <dbReference type="EMBL" id="KVH98348.1"/>
    </source>
</evidence>
<protein>
    <recommendedName>
        <fullName evidence="3">DUF829 domain-containing protein</fullName>
    </recommendedName>
</protein>
<dbReference type="Proteomes" id="UP000243975">
    <property type="component" value="Unassembled WGS sequence"/>
</dbReference>
<dbReference type="SUPFAM" id="SSF53474">
    <property type="entry name" value="alpha/beta-Hydrolases"/>
    <property type="match status" value="1"/>
</dbReference>
<dbReference type="InterPro" id="IPR008547">
    <property type="entry name" value="DUF829_TMEM53"/>
</dbReference>
<organism evidence="1 2">
    <name type="scientific">Cynara cardunculus var. scolymus</name>
    <name type="common">Globe artichoke</name>
    <name type="synonym">Cynara scolymus</name>
    <dbReference type="NCBI Taxonomy" id="59895"/>
    <lineage>
        <taxon>Eukaryota</taxon>
        <taxon>Viridiplantae</taxon>
        <taxon>Streptophyta</taxon>
        <taxon>Embryophyta</taxon>
        <taxon>Tracheophyta</taxon>
        <taxon>Spermatophyta</taxon>
        <taxon>Magnoliopsida</taxon>
        <taxon>eudicotyledons</taxon>
        <taxon>Gunneridae</taxon>
        <taxon>Pentapetalae</taxon>
        <taxon>asterids</taxon>
        <taxon>campanulids</taxon>
        <taxon>Asterales</taxon>
        <taxon>Asteraceae</taxon>
        <taxon>Carduoideae</taxon>
        <taxon>Cardueae</taxon>
        <taxon>Carduinae</taxon>
        <taxon>Cynara</taxon>
    </lineage>
</organism>
<sequence length="445" mass="50253">NTKIIISQSSIPPSQSQQEFALLLPQYSCSISSVILVSEDRSRGRMWGFGGRFYWGKRTEEDRRRGPNKGIVVLFPWISSQDKQLRNYVDLYSSLGWDSLICHSQFLNLFFPDKATMLALDVLNELLKELKRRPCPVVFASFSGGSKACMYKALQIIDSKCESHRNLDEYRLVRDSLSGHIFDSTPVDFTSDLGTQFMLHPTVLKLSRPPTIATWIGNGISSCLDALFLNKFELQRAEYWQTLYSTVAIGAPYLILCSENDDLAPYQIICNFAQRLESLGGTVKLVKWSSSPHVDEYKAAVTDLLTTAVSVYSSRTQQLTAAHDETTEPLRHLREAVSTSNQYQSFHRVTLDLNDHFVVPGSVEYHEGRDVGSVHDAPKERFIPRSTPPKINAHGILGQILFDVCVPKTVEDWDLRSASSSFATFASGRRHSNFNPIKCIRRSRL</sequence>
<evidence type="ECO:0008006" key="3">
    <source>
        <dbReference type="Google" id="ProtNLM"/>
    </source>
</evidence>
<dbReference type="GO" id="GO:0005777">
    <property type="term" value="C:peroxisome"/>
    <property type="evidence" value="ECO:0007669"/>
    <property type="project" value="EnsemblPlants"/>
</dbReference>
<dbReference type="Pfam" id="PF05705">
    <property type="entry name" value="DUF829"/>
    <property type="match status" value="1"/>
</dbReference>
<reference evidence="1 2" key="1">
    <citation type="journal article" date="2016" name="Sci. Rep.">
        <title>The genome sequence of the outbreeding globe artichoke constructed de novo incorporating a phase-aware low-pass sequencing strategy of F1 progeny.</title>
        <authorList>
            <person name="Scaglione D."/>
            <person name="Reyes-Chin-Wo S."/>
            <person name="Acquadro A."/>
            <person name="Froenicke L."/>
            <person name="Portis E."/>
            <person name="Beitel C."/>
            <person name="Tirone M."/>
            <person name="Mauro R."/>
            <person name="Lo Monaco A."/>
            <person name="Mauromicale G."/>
            <person name="Faccioli P."/>
            <person name="Cattivelli L."/>
            <person name="Rieseberg L."/>
            <person name="Michelmore R."/>
            <person name="Lanteri S."/>
        </authorList>
    </citation>
    <scope>NUCLEOTIDE SEQUENCE [LARGE SCALE GENOMIC DNA]</scope>
    <source>
        <strain evidence="1">2C</strain>
    </source>
</reference>
<accession>A0A103XWS1</accession>
<feature type="non-terminal residue" evidence="1">
    <location>
        <position position="445"/>
    </location>
</feature>
<dbReference type="PANTHER" id="PTHR12265">
    <property type="entry name" value="TRANSMEMBRANE PROTEIN 53"/>
    <property type="match status" value="1"/>
</dbReference>
<dbReference type="AlphaFoldDB" id="A0A103XWS1"/>
<name>A0A103XWS1_CYNCS</name>
<dbReference type="Gramene" id="KVH98348">
    <property type="protein sequence ID" value="KVH98348"/>
    <property type="gene ID" value="Ccrd_023436"/>
</dbReference>